<comment type="caution">
    <text evidence="8">The sequence shown here is derived from an EMBL/GenBank/DDBJ whole genome shotgun (WGS) entry which is preliminary data.</text>
</comment>
<dbReference type="EMBL" id="BASZ01000012">
    <property type="protein sequence ID" value="GAD50761.1"/>
    <property type="molecule type" value="Genomic_DNA"/>
</dbReference>
<protein>
    <recommendedName>
        <fullName evidence="7">TonB C-terminal domain-containing protein</fullName>
    </recommendedName>
</protein>
<gene>
    <name evidence="8" type="ORF">NT2_12_00250</name>
</gene>
<dbReference type="eggNOG" id="COG0810">
    <property type="taxonomic scope" value="Bacteria"/>
</dbReference>
<evidence type="ECO:0000256" key="2">
    <source>
        <dbReference type="ARBA" id="ARBA00022692"/>
    </source>
</evidence>
<evidence type="ECO:0000256" key="4">
    <source>
        <dbReference type="ARBA" id="ARBA00023136"/>
    </source>
</evidence>
<evidence type="ECO:0000256" key="6">
    <source>
        <dbReference type="SAM" id="Phobius"/>
    </source>
</evidence>
<keyword evidence="4 6" id="KW-0472">Membrane</keyword>
<dbReference type="SUPFAM" id="SSF74653">
    <property type="entry name" value="TolA/TonB C-terminal domain"/>
    <property type="match status" value="1"/>
</dbReference>
<feature type="compositionally biased region" description="Gly residues" evidence="5">
    <location>
        <begin position="123"/>
        <end position="144"/>
    </location>
</feature>
<dbReference type="GO" id="GO:0016020">
    <property type="term" value="C:membrane"/>
    <property type="evidence" value="ECO:0007669"/>
    <property type="project" value="UniProtKB-SubCell"/>
</dbReference>
<dbReference type="NCBIfam" id="TIGR01352">
    <property type="entry name" value="tonB_Cterm"/>
    <property type="match status" value="1"/>
</dbReference>
<organism evidence="8 9">
    <name type="scientific">Caenibius tardaugens NBRC 16725</name>
    <dbReference type="NCBI Taxonomy" id="1219035"/>
    <lineage>
        <taxon>Bacteria</taxon>
        <taxon>Pseudomonadati</taxon>
        <taxon>Pseudomonadota</taxon>
        <taxon>Alphaproteobacteria</taxon>
        <taxon>Sphingomonadales</taxon>
        <taxon>Erythrobacteraceae</taxon>
        <taxon>Caenibius</taxon>
    </lineage>
</organism>
<name>U2YBB7_9SPHN</name>
<evidence type="ECO:0000313" key="8">
    <source>
        <dbReference type="EMBL" id="GAD50761.1"/>
    </source>
</evidence>
<evidence type="ECO:0000259" key="7">
    <source>
        <dbReference type="Pfam" id="PF03544"/>
    </source>
</evidence>
<comment type="subcellular location">
    <subcellularLocation>
        <location evidence="1">Membrane</location>
        <topology evidence="1">Single-pass membrane protein</topology>
    </subcellularLocation>
</comment>
<feature type="transmembrane region" description="Helical" evidence="6">
    <location>
        <begin position="12"/>
        <end position="33"/>
    </location>
</feature>
<dbReference type="KEGG" id="ntd:EGO55_11085"/>
<dbReference type="Proteomes" id="UP000016568">
    <property type="component" value="Unassembled WGS sequence"/>
</dbReference>
<feature type="region of interest" description="Disordered" evidence="5">
    <location>
        <begin position="55"/>
        <end position="144"/>
    </location>
</feature>
<dbReference type="OrthoDB" id="7390536at2"/>
<sequence length="240" mass="24965">MAGDLDIKPPRAARIGISFGIVLLHLALLYGLMRAFAPDFTAATVDKALSAFTVTITTPPPPPPAKTAPDPAPDEGRAGAEGRKAEARETAAPKAKIPIQTEPAPPVASTGTDNVSGAHDTGAGRGADGVGTGPGSGRGGGGRGGMAVRGVEKIAGDINSAKDYPKATRERRIGHSVTVQMTVGIDGEVRDCRVTQPSPDSEADAITCRLATQRFRFRPAMDAAGNPVPGKYAWRQRWFY</sequence>
<dbReference type="InterPro" id="IPR006260">
    <property type="entry name" value="TonB/TolA_C"/>
</dbReference>
<keyword evidence="3 6" id="KW-1133">Transmembrane helix</keyword>
<reference evidence="8 9" key="1">
    <citation type="submission" date="2013-09" db="EMBL/GenBank/DDBJ databases">
        <title>Whole genome shotgun sequence of Novosphingobium tardaugens NBRC 16725.</title>
        <authorList>
            <person name="Isaki S."/>
            <person name="Hosoyama A."/>
            <person name="Tsuchikane K."/>
            <person name="Katsumata H."/>
            <person name="Ando Y."/>
            <person name="Yamazaki S."/>
            <person name="Fujita N."/>
        </authorList>
    </citation>
    <scope>NUCLEOTIDE SEQUENCE [LARGE SCALE GENOMIC DNA]</scope>
    <source>
        <strain evidence="8 9">NBRC 16725</strain>
    </source>
</reference>
<dbReference type="GO" id="GO:0055085">
    <property type="term" value="P:transmembrane transport"/>
    <property type="evidence" value="ECO:0007669"/>
    <property type="project" value="InterPro"/>
</dbReference>
<evidence type="ECO:0000313" key="9">
    <source>
        <dbReference type="Proteomes" id="UP000016568"/>
    </source>
</evidence>
<evidence type="ECO:0000256" key="5">
    <source>
        <dbReference type="SAM" id="MobiDB-lite"/>
    </source>
</evidence>
<keyword evidence="9" id="KW-1185">Reference proteome</keyword>
<dbReference type="Gene3D" id="3.30.1150.10">
    <property type="match status" value="1"/>
</dbReference>
<evidence type="ECO:0000256" key="1">
    <source>
        <dbReference type="ARBA" id="ARBA00004167"/>
    </source>
</evidence>
<feature type="compositionally biased region" description="Basic and acidic residues" evidence="5">
    <location>
        <begin position="74"/>
        <end position="91"/>
    </location>
</feature>
<accession>U2YBB7</accession>
<dbReference type="AlphaFoldDB" id="U2YBB7"/>
<dbReference type="Pfam" id="PF03544">
    <property type="entry name" value="TonB_C"/>
    <property type="match status" value="1"/>
</dbReference>
<dbReference type="InterPro" id="IPR037682">
    <property type="entry name" value="TonB_C"/>
</dbReference>
<proteinExistence type="predicted"/>
<dbReference type="RefSeq" id="WP_021691579.1">
    <property type="nucleotide sequence ID" value="NZ_BASZ01000012.1"/>
</dbReference>
<keyword evidence="2 6" id="KW-0812">Transmembrane</keyword>
<evidence type="ECO:0000256" key="3">
    <source>
        <dbReference type="ARBA" id="ARBA00022989"/>
    </source>
</evidence>
<feature type="domain" description="TonB C-terminal" evidence="7">
    <location>
        <begin position="161"/>
        <end position="232"/>
    </location>
</feature>